<dbReference type="Gene3D" id="3.30.470.20">
    <property type="entry name" value="ATP-grasp fold, B domain"/>
    <property type="match status" value="1"/>
</dbReference>
<evidence type="ECO:0000313" key="2">
    <source>
        <dbReference type="Proteomes" id="UP000284379"/>
    </source>
</evidence>
<dbReference type="InterPro" id="IPR029465">
    <property type="entry name" value="ATPgrasp_TupA"/>
</dbReference>
<gene>
    <name evidence="1" type="ORF">DW888_00615</name>
</gene>
<dbReference type="Pfam" id="PF14305">
    <property type="entry name" value="ATPgrasp_TupA"/>
    <property type="match status" value="1"/>
</dbReference>
<comment type="caution">
    <text evidence="1">The sequence shown here is derived from an EMBL/GenBank/DDBJ whole genome shotgun (WGS) entry which is preliminary data.</text>
</comment>
<dbReference type="AlphaFoldDB" id="A0A413VXQ6"/>
<protein>
    <submittedName>
        <fullName evidence="1">Carbonic anhydrase</fullName>
    </submittedName>
</protein>
<sequence>MNYKKVFKNQQLRFAILRLFSFIPDPIMLKWQYRIKMGHKLNFKNPQRFTEKIQMYKCFYRDPLLKICSDKYTVRGYVESKGLGEYLNEIYGVYDSAEDIVFDKLPNSFVIKSTDGGGSNNIIICRNKENLDILKTIKTVNSWLNLNTKVNPGREWGYLGGKPRIIIEKLISNADNRDVSLVDYKMFCFDGHVHSLFVLTEREKGAKLNFFTRDWTPLNVKSDSYPISKMKILKPKNFDRMIEIAEILSKDFPHVRIDLYNIDGNIIFGETTFYSGSGYWGFVPDSFDFELGRQFDISSFYKNK</sequence>
<dbReference type="Proteomes" id="UP000284379">
    <property type="component" value="Unassembled WGS sequence"/>
</dbReference>
<evidence type="ECO:0000313" key="1">
    <source>
        <dbReference type="EMBL" id="RHB38355.1"/>
    </source>
</evidence>
<dbReference type="RefSeq" id="WP_122200633.1">
    <property type="nucleotide sequence ID" value="NZ_CABJFV010000001.1"/>
</dbReference>
<organism evidence="1 2">
    <name type="scientific">Bacteroides nordii</name>
    <dbReference type="NCBI Taxonomy" id="291645"/>
    <lineage>
        <taxon>Bacteria</taxon>
        <taxon>Pseudomonadati</taxon>
        <taxon>Bacteroidota</taxon>
        <taxon>Bacteroidia</taxon>
        <taxon>Bacteroidales</taxon>
        <taxon>Bacteroidaceae</taxon>
        <taxon>Bacteroides</taxon>
    </lineage>
</organism>
<dbReference type="SUPFAM" id="SSF56059">
    <property type="entry name" value="Glutathione synthetase ATP-binding domain-like"/>
    <property type="match status" value="1"/>
</dbReference>
<name>A0A413VXQ6_9BACE</name>
<reference evidence="1 2" key="1">
    <citation type="submission" date="2018-08" db="EMBL/GenBank/DDBJ databases">
        <title>A genome reference for cultivated species of the human gut microbiota.</title>
        <authorList>
            <person name="Zou Y."/>
            <person name="Xue W."/>
            <person name="Luo G."/>
        </authorList>
    </citation>
    <scope>NUCLEOTIDE SEQUENCE [LARGE SCALE GENOMIC DNA]</scope>
    <source>
        <strain evidence="1 2">AM40-30BH</strain>
    </source>
</reference>
<accession>A0A413VXQ6</accession>
<proteinExistence type="predicted"/>
<dbReference type="EMBL" id="QSGO01000001">
    <property type="protein sequence ID" value="RHB38355.1"/>
    <property type="molecule type" value="Genomic_DNA"/>
</dbReference>